<protein>
    <recommendedName>
        <fullName evidence="3">BACON domain-containing protein</fullName>
    </recommendedName>
</protein>
<dbReference type="SUPFAM" id="SSF50969">
    <property type="entry name" value="YVTN repeat-like/Quinoprotein amine dehydrogenase"/>
    <property type="match status" value="1"/>
</dbReference>
<evidence type="ECO:0008006" key="3">
    <source>
        <dbReference type="Google" id="ProtNLM"/>
    </source>
</evidence>
<dbReference type="KEGG" id="masz:C9I28_01815"/>
<accession>A0A2R4C4V7</accession>
<organism evidence="1 2">
    <name type="scientific">Pseudoduganella armeniaca</name>
    <dbReference type="NCBI Taxonomy" id="2072590"/>
    <lineage>
        <taxon>Bacteria</taxon>
        <taxon>Pseudomonadati</taxon>
        <taxon>Pseudomonadota</taxon>
        <taxon>Betaproteobacteria</taxon>
        <taxon>Burkholderiales</taxon>
        <taxon>Oxalobacteraceae</taxon>
        <taxon>Telluria group</taxon>
        <taxon>Pseudoduganella</taxon>
    </lineage>
</organism>
<dbReference type="Proteomes" id="UP000240505">
    <property type="component" value="Chromosome"/>
</dbReference>
<name>A0A2R4C4V7_9BURK</name>
<sequence length="871" mass="91302">MAWLLAGCGGGGGGSSAGSAPDPAPGFSVSIDRTELRFSGDEGSRVEPKIIVGTGSGANVPTTAYFGGEDLGTAIDRVEAHINGTQAQFVVYPKAQLAAGEYSGKLKLSMCADTQCAQHFKGSPVDVAYTVSIAKGLKATPGSVDLRALSGASASATVNVQLPSGASSFSATTSASWLQVTNITPSSMTLVASSLAPGSYSEWVTVRALNRQQVIPVTYTVTADPSSVTTIVPDRTSMDFSTPVGYSSNAQQLKVTLPAWVKTVDTSVEYRTGWNWLSFVAGAGGDLKVVASAAGLRPGVYRADLVLRGTQVQSVTVPVTLNVLSADWQVSGTSTLTVDAASTTTSLNGQISIDVPNVPVQGWQASSDASWLTLSRTSGSLRTDKLGIAVNVPEMLKLPNARTYTADITLSLPNGNTPSTKFTVTLDKRLPELNYVSPHTRLPGESGKYTLRGSGFNAFANISQVLQVTGTTPASVVRVSDTQLELTLPPAQGDATFALPSNLGLKSDTVTLKTVAQPAIGYAAVPTQGYKGGMVFDAERKAIFTVNKTLGSLMRFSLNGSAWNVSSAAVTGADAVALSPDGKSVIVTVTTGHIKLFDPVTLAEQGSFKAGYVSGDTVNNLPRLAVRNDGKVLFAGYSGVNDGNGGMPYFDLVTQRFGNIGGAYNFGWAVASGDGSHINIVQSASYSPLPPMVSLDGGDMVAKVAPGGLTFWYEGAQSLRGERFAEGTYTVWDRDFNKIGKVVIPNTAYMGRTPVFSPDGKRLYVMAYDSTGLYNGSTSKPRVYVFDSSTRMVTSTDLPLLGSFDLPDYPTCNISAYECDTRALGTISPDGKTLFFLGDVNLVAVPVPTTLDTRVQAMRRLVLPASAPARR</sequence>
<gene>
    <name evidence="1" type="ORF">C9I28_01815</name>
</gene>
<dbReference type="EMBL" id="CP028324">
    <property type="protein sequence ID" value="AVR94588.1"/>
    <property type="molecule type" value="Genomic_DNA"/>
</dbReference>
<evidence type="ECO:0000313" key="2">
    <source>
        <dbReference type="Proteomes" id="UP000240505"/>
    </source>
</evidence>
<evidence type="ECO:0000313" key="1">
    <source>
        <dbReference type="EMBL" id="AVR94588.1"/>
    </source>
</evidence>
<dbReference type="InterPro" id="IPR011659">
    <property type="entry name" value="WD40"/>
</dbReference>
<dbReference type="AlphaFoldDB" id="A0A2R4C4V7"/>
<dbReference type="InterPro" id="IPR011044">
    <property type="entry name" value="Quino_amine_DH_bsu"/>
</dbReference>
<dbReference type="Pfam" id="PF07676">
    <property type="entry name" value="PD40"/>
    <property type="match status" value="1"/>
</dbReference>
<reference evidence="1 2" key="1">
    <citation type="submission" date="2018-03" db="EMBL/GenBank/DDBJ databases">
        <title>Massilia armeniaca sp. nov., isolated from desert soil.</title>
        <authorList>
            <person name="Huang H."/>
            <person name="Ren M."/>
        </authorList>
    </citation>
    <scope>NUCLEOTIDE SEQUENCE [LARGE SCALE GENOMIC DNA]</scope>
    <source>
        <strain evidence="1 2">ZMN-3</strain>
    </source>
</reference>
<keyword evidence="2" id="KW-1185">Reference proteome</keyword>
<proteinExistence type="predicted"/>